<dbReference type="SMART" id="SM00066">
    <property type="entry name" value="GAL4"/>
    <property type="match status" value="1"/>
</dbReference>
<dbReference type="PANTHER" id="PTHR38791">
    <property type="entry name" value="ZN(II)2CYS6 TRANSCRIPTION FACTOR (EUROFUNG)-RELATED-RELATED"/>
    <property type="match status" value="1"/>
</dbReference>
<dbReference type="AlphaFoldDB" id="A0A9X0B583"/>
<keyword evidence="8" id="KW-1185">Reference proteome</keyword>
<dbReference type="GO" id="GO:0003677">
    <property type="term" value="F:DNA binding"/>
    <property type="evidence" value="ECO:0007669"/>
    <property type="project" value="UniProtKB-KW"/>
</dbReference>
<dbReference type="RefSeq" id="XP_056486305.1">
    <property type="nucleotide sequence ID" value="XM_056635685.1"/>
</dbReference>
<keyword evidence="3" id="KW-0804">Transcription</keyword>
<keyword evidence="1" id="KW-0805">Transcription regulation</keyword>
<dbReference type="Gene3D" id="4.10.240.10">
    <property type="entry name" value="Zn(2)-C6 fungal-type DNA-binding domain"/>
    <property type="match status" value="1"/>
</dbReference>
<dbReference type="InterPro" id="IPR021858">
    <property type="entry name" value="Fun_TF"/>
</dbReference>
<dbReference type="GO" id="GO:0008270">
    <property type="term" value="F:zinc ion binding"/>
    <property type="evidence" value="ECO:0007669"/>
    <property type="project" value="InterPro"/>
</dbReference>
<evidence type="ECO:0000259" key="6">
    <source>
        <dbReference type="PROSITE" id="PS50048"/>
    </source>
</evidence>
<keyword evidence="2" id="KW-0238">DNA-binding</keyword>
<feature type="compositionally biased region" description="Low complexity" evidence="5">
    <location>
        <begin position="56"/>
        <end position="75"/>
    </location>
</feature>
<reference evidence="7" key="1">
    <citation type="submission" date="2022-12" db="EMBL/GenBank/DDBJ databases">
        <authorList>
            <person name="Petersen C."/>
        </authorList>
    </citation>
    <scope>NUCLEOTIDE SEQUENCE</scope>
    <source>
        <strain evidence="7">IBT 29677</strain>
    </source>
</reference>
<dbReference type="OrthoDB" id="2991872at2759"/>
<gene>
    <name evidence="7" type="ORF">N7509_011048</name>
</gene>
<evidence type="ECO:0000313" key="7">
    <source>
        <dbReference type="EMBL" id="KAJ5388507.1"/>
    </source>
</evidence>
<dbReference type="GeneID" id="81374665"/>
<evidence type="ECO:0000256" key="4">
    <source>
        <dbReference type="ARBA" id="ARBA00023242"/>
    </source>
</evidence>
<feature type="region of interest" description="Disordered" evidence="5">
    <location>
        <begin position="56"/>
        <end position="104"/>
    </location>
</feature>
<comment type="caution">
    <text evidence="7">The sequence shown here is derived from an EMBL/GenBank/DDBJ whole genome shotgun (WGS) entry which is preliminary data.</text>
</comment>
<reference evidence="7" key="2">
    <citation type="journal article" date="2023" name="IMA Fungus">
        <title>Comparative genomic study of the Penicillium genus elucidates a diverse pangenome and 15 lateral gene transfer events.</title>
        <authorList>
            <person name="Petersen C."/>
            <person name="Sorensen T."/>
            <person name="Nielsen M.R."/>
            <person name="Sondergaard T.E."/>
            <person name="Sorensen J.L."/>
            <person name="Fitzpatrick D.A."/>
            <person name="Frisvad J.C."/>
            <person name="Nielsen K.L."/>
        </authorList>
    </citation>
    <scope>NUCLEOTIDE SEQUENCE</scope>
    <source>
        <strain evidence="7">IBT 29677</strain>
    </source>
</reference>
<evidence type="ECO:0000256" key="5">
    <source>
        <dbReference type="SAM" id="MobiDB-lite"/>
    </source>
</evidence>
<accession>A0A9X0B583</accession>
<evidence type="ECO:0000313" key="8">
    <source>
        <dbReference type="Proteomes" id="UP001147747"/>
    </source>
</evidence>
<dbReference type="SUPFAM" id="SSF57701">
    <property type="entry name" value="Zn2/Cys6 DNA-binding domain"/>
    <property type="match status" value="1"/>
</dbReference>
<proteinExistence type="predicted"/>
<sequence>MVYCGKPSKGCGHCRSRKIRCDQVRPACSQCVRAKRDCPGYRDQLSLMFRDESSSVVKKASAGSSTSVSSASSSSRPKKSPGRSPRTASPDGNSQSDSSPEEASYTSLFDFNADPLSGPLIQQLQQPWQIPMEVQPVSIPSQEEAISFLFRSNAIPGSFWMSDFVTKFLAQAGSQVGAQAMRASMTAVASAMLCRVRKMTPLRDVARKEYVNALNLLNIALADTEEAKTNQALGAVVLLAIYELVTARAPRDIALWTNHISGATALLDLRGTDQLKTEAGIRLFLHLRYQIIISCIQRDCHVPESLMECTKLSMLLRPGEAYSNKLIILIGKLSNLRADIQLKILTDDQDIIAAASAIEAEIVAWLAALPPSLSYETLTKSPYDFLFQERCRGLRPFDDKYHVYPNFWVCNVWNQYRCARIIVSELILSHMWKISDSSKLEMSDEFQVHCKNIRATIWRLAVDICRSVPYHLGAHQKDASPNCPPPESYLGGLTLLWPLFLAGVVENPSHSLRRWVVDALKMIGNAMGIDQALALMDMVAADPGVLHFEDGVPSQDVSIASSTQKDPVALLDMPYEDIPASEADF</sequence>
<dbReference type="Pfam" id="PF00172">
    <property type="entry name" value="Zn_clus"/>
    <property type="match status" value="1"/>
</dbReference>
<dbReference type="Pfam" id="PF11951">
    <property type="entry name" value="Fungal_trans_2"/>
    <property type="match status" value="1"/>
</dbReference>
<evidence type="ECO:0000256" key="3">
    <source>
        <dbReference type="ARBA" id="ARBA00023163"/>
    </source>
</evidence>
<dbReference type="Proteomes" id="UP001147747">
    <property type="component" value="Unassembled WGS sequence"/>
</dbReference>
<evidence type="ECO:0000256" key="2">
    <source>
        <dbReference type="ARBA" id="ARBA00023125"/>
    </source>
</evidence>
<dbReference type="InterPro" id="IPR001138">
    <property type="entry name" value="Zn2Cys6_DnaBD"/>
</dbReference>
<dbReference type="PROSITE" id="PS50048">
    <property type="entry name" value="ZN2_CY6_FUNGAL_2"/>
    <property type="match status" value="1"/>
</dbReference>
<feature type="domain" description="Zn(2)-C6 fungal-type" evidence="6">
    <location>
        <begin position="10"/>
        <end position="38"/>
    </location>
</feature>
<dbReference type="GO" id="GO:0000981">
    <property type="term" value="F:DNA-binding transcription factor activity, RNA polymerase II-specific"/>
    <property type="evidence" value="ECO:0007669"/>
    <property type="project" value="InterPro"/>
</dbReference>
<dbReference type="InterPro" id="IPR053175">
    <property type="entry name" value="DHMBA_Reg_Transcription_Factor"/>
</dbReference>
<dbReference type="EMBL" id="JAPZBU010000009">
    <property type="protein sequence ID" value="KAJ5388507.1"/>
    <property type="molecule type" value="Genomic_DNA"/>
</dbReference>
<keyword evidence="4" id="KW-0539">Nucleus</keyword>
<evidence type="ECO:0000256" key="1">
    <source>
        <dbReference type="ARBA" id="ARBA00023015"/>
    </source>
</evidence>
<dbReference type="CDD" id="cd00067">
    <property type="entry name" value="GAL4"/>
    <property type="match status" value="1"/>
</dbReference>
<dbReference type="PROSITE" id="PS00463">
    <property type="entry name" value="ZN2_CY6_FUNGAL_1"/>
    <property type="match status" value="1"/>
</dbReference>
<dbReference type="PANTHER" id="PTHR38791:SF5">
    <property type="entry name" value="TRANSCRIPTION FACTOR DBAG-RELATED"/>
    <property type="match status" value="1"/>
</dbReference>
<name>A0A9X0B583_9EURO</name>
<dbReference type="InterPro" id="IPR036864">
    <property type="entry name" value="Zn2-C6_fun-type_DNA-bd_sf"/>
</dbReference>
<organism evidence="7 8">
    <name type="scientific">Penicillium cosmopolitanum</name>
    <dbReference type="NCBI Taxonomy" id="1131564"/>
    <lineage>
        <taxon>Eukaryota</taxon>
        <taxon>Fungi</taxon>
        <taxon>Dikarya</taxon>
        <taxon>Ascomycota</taxon>
        <taxon>Pezizomycotina</taxon>
        <taxon>Eurotiomycetes</taxon>
        <taxon>Eurotiomycetidae</taxon>
        <taxon>Eurotiales</taxon>
        <taxon>Aspergillaceae</taxon>
        <taxon>Penicillium</taxon>
    </lineage>
</organism>
<protein>
    <recommendedName>
        <fullName evidence="6">Zn(2)-C6 fungal-type domain-containing protein</fullName>
    </recommendedName>
</protein>